<proteinExistence type="inferred from homology"/>
<comment type="similarity">
    <text evidence="5">Belongs to the methyl-accepting chemotaxis (MCP) protein family.</text>
</comment>
<protein>
    <submittedName>
        <fullName evidence="12">Methyl-accepting chemotaxis protein</fullName>
    </submittedName>
</protein>
<evidence type="ECO:0000256" key="7">
    <source>
        <dbReference type="SAM" id="Coils"/>
    </source>
</evidence>
<accession>A0ABW3L2P0</accession>
<evidence type="ECO:0000313" key="13">
    <source>
        <dbReference type="Proteomes" id="UP001596990"/>
    </source>
</evidence>
<dbReference type="Gene3D" id="1.10.287.950">
    <property type="entry name" value="Methyl-accepting chemotaxis protein"/>
    <property type="match status" value="1"/>
</dbReference>
<evidence type="ECO:0000256" key="6">
    <source>
        <dbReference type="PROSITE-ProRule" id="PRU00284"/>
    </source>
</evidence>
<dbReference type="Pfam" id="PF00672">
    <property type="entry name" value="HAMP"/>
    <property type="match status" value="1"/>
</dbReference>
<feature type="domain" description="Methyl-accepting transducer" evidence="10">
    <location>
        <begin position="278"/>
        <end position="514"/>
    </location>
</feature>
<reference evidence="13" key="1">
    <citation type="journal article" date="2019" name="Int. J. Syst. Evol. Microbiol.">
        <title>The Global Catalogue of Microorganisms (GCM) 10K type strain sequencing project: providing services to taxonomists for standard genome sequencing and annotation.</title>
        <authorList>
            <consortium name="The Broad Institute Genomics Platform"/>
            <consortium name="The Broad Institute Genome Sequencing Center for Infectious Disease"/>
            <person name="Wu L."/>
            <person name="Ma J."/>
        </authorList>
    </citation>
    <scope>NUCLEOTIDE SEQUENCE [LARGE SCALE GENOMIC DNA]</scope>
    <source>
        <strain evidence="13">CCUG 56607</strain>
    </source>
</reference>
<dbReference type="EMBL" id="JBHTKL010000005">
    <property type="protein sequence ID" value="MFD1020027.1"/>
    <property type="molecule type" value="Genomic_DNA"/>
</dbReference>
<dbReference type="InterPro" id="IPR003660">
    <property type="entry name" value="HAMP_dom"/>
</dbReference>
<dbReference type="Pfam" id="PF00015">
    <property type="entry name" value="MCPsignal"/>
    <property type="match status" value="1"/>
</dbReference>
<evidence type="ECO:0000256" key="9">
    <source>
        <dbReference type="SAM" id="Phobius"/>
    </source>
</evidence>
<dbReference type="InterPro" id="IPR004089">
    <property type="entry name" value="MCPsignal_dom"/>
</dbReference>
<feature type="compositionally biased region" description="Polar residues" evidence="8">
    <location>
        <begin position="525"/>
        <end position="554"/>
    </location>
</feature>
<dbReference type="SUPFAM" id="SSF58104">
    <property type="entry name" value="Methyl-accepting chemotaxis protein (MCP) signaling domain"/>
    <property type="match status" value="1"/>
</dbReference>
<keyword evidence="13" id="KW-1185">Reference proteome</keyword>
<evidence type="ECO:0000259" key="10">
    <source>
        <dbReference type="PROSITE" id="PS50111"/>
    </source>
</evidence>
<evidence type="ECO:0000256" key="2">
    <source>
        <dbReference type="ARBA" id="ARBA00022475"/>
    </source>
</evidence>
<dbReference type="Proteomes" id="UP001596990">
    <property type="component" value="Unassembled WGS sequence"/>
</dbReference>
<comment type="subcellular location">
    <subcellularLocation>
        <location evidence="1">Cell membrane</location>
    </subcellularLocation>
</comment>
<evidence type="ECO:0000256" key="3">
    <source>
        <dbReference type="ARBA" id="ARBA00023136"/>
    </source>
</evidence>
<keyword evidence="2" id="KW-1003">Cell membrane</keyword>
<keyword evidence="3 9" id="KW-0472">Membrane</keyword>
<evidence type="ECO:0000256" key="4">
    <source>
        <dbReference type="ARBA" id="ARBA00023224"/>
    </source>
</evidence>
<dbReference type="PROSITE" id="PS50885">
    <property type="entry name" value="HAMP"/>
    <property type="match status" value="1"/>
</dbReference>
<feature type="domain" description="HAMP" evidence="11">
    <location>
        <begin position="206"/>
        <end position="259"/>
    </location>
</feature>
<dbReference type="PROSITE" id="PS50111">
    <property type="entry name" value="CHEMOTAXIS_TRANSDUC_2"/>
    <property type="match status" value="1"/>
</dbReference>
<keyword evidence="4 6" id="KW-0807">Transducer</keyword>
<feature type="coiled-coil region" evidence="7">
    <location>
        <begin position="275"/>
        <end position="302"/>
    </location>
</feature>
<dbReference type="PANTHER" id="PTHR32089">
    <property type="entry name" value="METHYL-ACCEPTING CHEMOTAXIS PROTEIN MCPB"/>
    <property type="match status" value="1"/>
</dbReference>
<dbReference type="CDD" id="cd06225">
    <property type="entry name" value="HAMP"/>
    <property type="match status" value="1"/>
</dbReference>
<keyword evidence="7" id="KW-0175">Coiled coil</keyword>
<comment type="caution">
    <text evidence="12">The sequence shown here is derived from an EMBL/GenBank/DDBJ whole genome shotgun (WGS) entry which is preliminary data.</text>
</comment>
<feature type="transmembrane region" description="Helical" evidence="9">
    <location>
        <begin position="181"/>
        <end position="204"/>
    </location>
</feature>
<evidence type="ECO:0000256" key="5">
    <source>
        <dbReference type="ARBA" id="ARBA00029447"/>
    </source>
</evidence>
<name>A0ABW3L2P0_9BACI</name>
<feature type="transmembrane region" description="Helical" evidence="9">
    <location>
        <begin position="12"/>
        <end position="33"/>
    </location>
</feature>
<evidence type="ECO:0000256" key="8">
    <source>
        <dbReference type="SAM" id="MobiDB-lite"/>
    </source>
</evidence>
<keyword evidence="9" id="KW-1133">Transmembrane helix</keyword>
<dbReference type="CDD" id="cd11386">
    <property type="entry name" value="MCP_signal"/>
    <property type="match status" value="1"/>
</dbReference>
<gene>
    <name evidence="12" type="ORF">ACFQ2J_12645</name>
</gene>
<dbReference type="InterPro" id="IPR004090">
    <property type="entry name" value="Chemotax_Me-accpt_rcpt"/>
</dbReference>
<evidence type="ECO:0000313" key="12">
    <source>
        <dbReference type="EMBL" id="MFD1020027.1"/>
    </source>
</evidence>
<organism evidence="12 13">
    <name type="scientific">Thalassobacillus hwangdonensis</name>
    <dbReference type="NCBI Taxonomy" id="546108"/>
    <lineage>
        <taxon>Bacteria</taxon>
        <taxon>Bacillati</taxon>
        <taxon>Bacillota</taxon>
        <taxon>Bacilli</taxon>
        <taxon>Bacillales</taxon>
        <taxon>Bacillaceae</taxon>
        <taxon>Thalassobacillus</taxon>
    </lineage>
</organism>
<sequence length="567" mass="62623">MRKWKDAGIGWKYGIAYISTIVFFLIAIVIVFVELNLAKNDVMNLADRGNAALNVSEMASIARTKDIRIADYIREPRSSYVEEFEQNQQAFNTIENNYRESLQDSELEKLMVHISEVDKEINAIFLDQIVGNSSNTSMVSDLRLRTQGLRKDLVDSLEELEGIVLQHKTEAEEDAEASIDLTMLILLVSVGAAIILGAVLMYIVNRSVRKRLNELVTVSDQIADGELYHDDIAIDRKDEIGMLGQSIMTMKSRLKELIAEITTLSTAVDERSEGLKTSAQEVQEASEQVASTMEELSSASEQQASDASSLAELMDDFGRKIGQADDQGDRVAEMSRVVQTMSKDGQTKMDASEQKMTQIHTVMQEAVRKVSNLDRQSKEISKLVNVIKDIAEQTNLLALNAAIEAARAGEHGKGFAVVADEVRKLAEQVGSSVEEITTMVGSIQKDSYEVSQSLEQGYEEVEEGAAHIHSTGETFREINRSIHEMVAAIDHISNNLEEIADSSAEMNRSIESIASISEESAAGVEQTTASAQQTNSSMETITSNADDLSSMSKQLSERIRQFKLSNE</sequence>
<evidence type="ECO:0000256" key="1">
    <source>
        <dbReference type="ARBA" id="ARBA00004236"/>
    </source>
</evidence>
<dbReference type="SMART" id="SM00283">
    <property type="entry name" value="MA"/>
    <property type="match status" value="1"/>
</dbReference>
<dbReference type="SMART" id="SM00304">
    <property type="entry name" value="HAMP"/>
    <property type="match status" value="1"/>
</dbReference>
<keyword evidence="9" id="KW-0812">Transmembrane</keyword>
<dbReference type="RefSeq" id="WP_386060904.1">
    <property type="nucleotide sequence ID" value="NZ_JBHTKL010000005.1"/>
</dbReference>
<dbReference type="PRINTS" id="PR00260">
    <property type="entry name" value="CHEMTRNSDUCR"/>
</dbReference>
<feature type="region of interest" description="Disordered" evidence="8">
    <location>
        <begin position="518"/>
        <end position="567"/>
    </location>
</feature>
<feature type="compositionally biased region" description="Basic and acidic residues" evidence="8">
    <location>
        <begin position="555"/>
        <end position="567"/>
    </location>
</feature>
<dbReference type="PANTHER" id="PTHR32089:SF112">
    <property type="entry name" value="LYSOZYME-LIKE PROTEIN-RELATED"/>
    <property type="match status" value="1"/>
</dbReference>
<evidence type="ECO:0000259" key="11">
    <source>
        <dbReference type="PROSITE" id="PS50885"/>
    </source>
</evidence>